<dbReference type="VEuPathDB" id="FungiDB:F4678DRAFT_454006"/>
<gene>
    <name evidence="2" type="ORF">NPX13_g2803</name>
</gene>
<proteinExistence type="predicted"/>
<evidence type="ECO:0000313" key="2">
    <source>
        <dbReference type="EMBL" id="KAJ3577767.1"/>
    </source>
</evidence>
<dbReference type="PANTHER" id="PTHR33112">
    <property type="entry name" value="DOMAIN PROTEIN, PUTATIVE-RELATED"/>
    <property type="match status" value="1"/>
</dbReference>
<organism evidence="2 3">
    <name type="scientific">Xylaria arbuscula</name>
    <dbReference type="NCBI Taxonomy" id="114810"/>
    <lineage>
        <taxon>Eukaryota</taxon>
        <taxon>Fungi</taxon>
        <taxon>Dikarya</taxon>
        <taxon>Ascomycota</taxon>
        <taxon>Pezizomycotina</taxon>
        <taxon>Sordariomycetes</taxon>
        <taxon>Xylariomycetidae</taxon>
        <taxon>Xylariales</taxon>
        <taxon>Xylariaceae</taxon>
        <taxon>Xylaria</taxon>
    </lineage>
</organism>
<evidence type="ECO:0000313" key="3">
    <source>
        <dbReference type="Proteomes" id="UP001148614"/>
    </source>
</evidence>
<dbReference type="Proteomes" id="UP001148614">
    <property type="component" value="Unassembled WGS sequence"/>
</dbReference>
<accession>A0A9W8NJQ2</accession>
<dbReference type="Pfam" id="PF06985">
    <property type="entry name" value="HET"/>
    <property type="match status" value="1"/>
</dbReference>
<sequence length="617" mass="69423">MMAEDDLADSLSVIRERCKKLLVASLLDIQKTRMQHTKPISFMQGLECLEISTPREGISSRVRLMASGDTCLPTTFTRRRINALRSRNYVALSYTWDHPLSSEQPSGKYFVQSHNGCLVQSEVRDSVFERAGKYMMCHKLHHLWIDRECIVQEASEEKEIALQVMDLVYQCSDHPIALLYQPVLSTGDLMLLAGLMKGKFVYLSETVFKLSAALSYEVACRILKLLEAIVGDVWWSRAWTYQENYRGGTNMHLLIPHKMPPGSYPGEYVEIFGGVPGEVTLNSAIFHEAATAFCLAFDPPTELKKVKELVCERAGRYTLLLQKPGFHSLARASRSMSPLVISDIEKRHLKLPSDRLPIIANCCQYSVRLNGIEIAKQRHSVSLAILALFLLNGEILYNGPEDTPSVLSTSNIIDFLKTQAFRQYSPPLSALGLTYNKSCRFINVQLDGHGIKTQGHLWKLGCYVDTSEWLPFVEDKGSSLPFINRHRLMLLANELLERRHLSLYEDICDYLEDGDGSKDGISFARSYQHQMAGELAAAISAGKLLQLGVLWNPSNKYQPYSGIFICNGSSRDTAPKYVFTASQERQRLIALLLTGRYHIYALGAGFTDRGIMIAEAE</sequence>
<protein>
    <recommendedName>
        <fullName evidence="1">Heterokaryon incompatibility domain-containing protein</fullName>
    </recommendedName>
</protein>
<evidence type="ECO:0000259" key="1">
    <source>
        <dbReference type="Pfam" id="PF06985"/>
    </source>
</evidence>
<name>A0A9W8NJQ2_9PEZI</name>
<feature type="domain" description="Heterokaryon incompatibility" evidence="1">
    <location>
        <begin position="89"/>
        <end position="243"/>
    </location>
</feature>
<keyword evidence="3" id="KW-1185">Reference proteome</keyword>
<dbReference type="EMBL" id="JANPWZ010000312">
    <property type="protein sequence ID" value="KAJ3577767.1"/>
    <property type="molecule type" value="Genomic_DNA"/>
</dbReference>
<comment type="caution">
    <text evidence="2">The sequence shown here is derived from an EMBL/GenBank/DDBJ whole genome shotgun (WGS) entry which is preliminary data.</text>
</comment>
<dbReference type="PANTHER" id="PTHR33112:SF16">
    <property type="entry name" value="HETEROKARYON INCOMPATIBILITY DOMAIN-CONTAINING PROTEIN"/>
    <property type="match status" value="1"/>
</dbReference>
<dbReference type="AlphaFoldDB" id="A0A9W8NJQ2"/>
<dbReference type="InterPro" id="IPR010730">
    <property type="entry name" value="HET"/>
</dbReference>
<reference evidence="2" key="1">
    <citation type="submission" date="2022-07" db="EMBL/GenBank/DDBJ databases">
        <title>Genome Sequence of Xylaria arbuscula.</title>
        <authorList>
            <person name="Buettner E."/>
        </authorList>
    </citation>
    <scope>NUCLEOTIDE SEQUENCE</scope>
    <source>
        <strain evidence="2">VT107</strain>
    </source>
</reference>